<protein>
    <recommendedName>
        <fullName evidence="3">Asl1-like glycosyl hydrolase catalytic domain-containing protein</fullName>
    </recommendedName>
</protein>
<dbReference type="SUPFAM" id="SSF51445">
    <property type="entry name" value="(Trans)glycosidases"/>
    <property type="match status" value="1"/>
</dbReference>
<keyword evidence="2" id="KW-1185">Reference proteome</keyword>
<dbReference type="Proteomes" id="UP000050509">
    <property type="component" value="Unassembled WGS sequence"/>
</dbReference>
<accession>A0A0P9D9F3</accession>
<comment type="caution">
    <text evidence="1">The sequence shown here is derived from an EMBL/GenBank/DDBJ whole genome shotgun (WGS) entry which is preliminary data.</text>
</comment>
<organism evidence="1 2">
    <name type="scientific">Kouleothrix aurantiaca</name>
    <dbReference type="NCBI Taxonomy" id="186479"/>
    <lineage>
        <taxon>Bacteria</taxon>
        <taxon>Bacillati</taxon>
        <taxon>Chloroflexota</taxon>
        <taxon>Chloroflexia</taxon>
        <taxon>Chloroflexales</taxon>
        <taxon>Roseiflexineae</taxon>
        <taxon>Roseiflexaceae</taxon>
        <taxon>Kouleothrix</taxon>
    </lineage>
</organism>
<reference evidence="1 2" key="1">
    <citation type="submission" date="2015-09" db="EMBL/GenBank/DDBJ databases">
        <title>Draft genome sequence of Kouleothrix aurantiaca JCM 19913.</title>
        <authorList>
            <person name="Hemp J."/>
        </authorList>
    </citation>
    <scope>NUCLEOTIDE SEQUENCE [LARGE SCALE GENOMIC DNA]</scope>
    <source>
        <strain evidence="1 2">COM-B</strain>
    </source>
</reference>
<evidence type="ECO:0000313" key="1">
    <source>
        <dbReference type="EMBL" id="KPV49130.1"/>
    </source>
</evidence>
<dbReference type="InterPro" id="IPR017853">
    <property type="entry name" value="GH"/>
</dbReference>
<gene>
    <name evidence="1" type="ORF">SE17_34350</name>
</gene>
<dbReference type="Gene3D" id="3.20.20.80">
    <property type="entry name" value="Glycosidases"/>
    <property type="match status" value="1"/>
</dbReference>
<dbReference type="AlphaFoldDB" id="A0A0P9D9F3"/>
<proteinExistence type="predicted"/>
<feature type="non-terminal residue" evidence="1">
    <location>
        <position position="1"/>
    </location>
</feature>
<dbReference type="EMBL" id="LJCR01002177">
    <property type="protein sequence ID" value="KPV49130.1"/>
    <property type="molecule type" value="Genomic_DNA"/>
</dbReference>
<sequence length="209" mass="23177">RTPITCGLHVPDLTEDLGLRANDIFAEVDIPAIHGYPMYADWSTGPLDSDFVPFLCALTSALCGKPTLMEEFGGCTEAPGMPSTTWSWTAYGQPREQFMASEEEMAGYLAEVLPKLVEVGATGAMLWCYADYAPELWRQPPLDRSARERTLGLVDAQGREKPAAAALRAFAAERRPVLATRPTLDVDPERYWRAPARELARLWREFIAG</sequence>
<name>A0A0P9D9F3_9CHLR</name>
<evidence type="ECO:0008006" key="3">
    <source>
        <dbReference type="Google" id="ProtNLM"/>
    </source>
</evidence>
<evidence type="ECO:0000313" key="2">
    <source>
        <dbReference type="Proteomes" id="UP000050509"/>
    </source>
</evidence>